<sequence length="201" mass="22934">MKLLKFLAILLVFTTQACKSVKTNKDNFKTKLSVFQNESEIPIKTASKTVNLNKAPFSLRFYNKAYNLENNLLYAARIAAFRDKSEFDKVKIGIATQYLPCFASGSGIAANRSGSYEHLYFMNDGHHYTMYKDSTSKRLKLLSESDSLLHLEFEINSLVYDDKTMSMENTDLSQFYLAVFIDKNLNGIIDKGELNKLTINM</sequence>
<dbReference type="PROSITE" id="PS51257">
    <property type="entry name" value="PROKAR_LIPOPROTEIN"/>
    <property type="match status" value="1"/>
</dbReference>
<organism evidence="2 3">
    <name type="scientific">Formosa sediminum</name>
    <dbReference type="NCBI Taxonomy" id="2594004"/>
    <lineage>
        <taxon>Bacteria</taxon>
        <taxon>Pseudomonadati</taxon>
        <taxon>Bacteroidota</taxon>
        <taxon>Flavobacteriia</taxon>
        <taxon>Flavobacteriales</taxon>
        <taxon>Flavobacteriaceae</taxon>
        <taxon>Formosa</taxon>
    </lineage>
</organism>
<dbReference type="Proteomes" id="UP000319209">
    <property type="component" value="Chromosome"/>
</dbReference>
<dbReference type="RefSeq" id="WP_143381782.1">
    <property type="nucleotide sequence ID" value="NZ_CP041637.1"/>
</dbReference>
<accession>A0A516GTR6</accession>
<dbReference type="OrthoDB" id="1110047at2"/>
<gene>
    <name evidence="2" type="ORF">FNB79_13330</name>
</gene>
<dbReference type="AlphaFoldDB" id="A0A516GTR6"/>
<keyword evidence="1" id="KW-0732">Signal</keyword>
<name>A0A516GTR6_9FLAO</name>
<dbReference type="EMBL" id="CP041637">
    <property type="protein sequence ID" value="QDO94907.1"/>
    <property type="molecule type" value="Genomic_DNA"/>
</dbReference>
<reference evidence="2 3" key="1">
    <citation type="submission" date="2019-07" db="EMBL/GenBank/DDBJ databases">
        <title>Genome sequencing for Formosa sp. PS13.</title>
        <authorList>
            <person name="Park S.-J."/>
        </authorList>
    </citation>
    <scope>NUCLEOTIDE SEQUENCE [LARGE SCALE GENOMIC DNA]</scope>
    <source>
        <strain evidence="2 3">PS13</strain>
    </source>
</reference>
<evidence type="ECO:0000256" key="1">
    <source>
        <dbReference type="SAM" id="SignalP"/>
    </source>
</evidence>
<dbReference type="KEGG" id="fop:FNB79_13330"/>
<protein>
    <recommendedName>
        <fullName evidence="4">Lipoprotein</fullName>
    </recommendedName>
</protein>
<keyword evidence="3" id="KW-1185">Reference proteome</keyword>
<evidence type="ECO:0000313" key="3">
    <source>
        <dbReference type="Proteomes" id="UP000319209"/>
    </source>
</evidence>
<feature type="chain" id="PRO_5021742009" description="Lipoprotein" evidence="1">
    <location>
        <begin position="18"/>
        <end position="201"/>
    </location>
</feature>
<evidence type="ECO:0008006" key="4">
    <source>
        <dbReference type="Google" id="ProtNLM"/>
    </source>
</evidence>
<feature type="signal peptide" evidence="1">
    <location>
        <begin position="1"/>
        <end position="17"/>
    </location>
</feature>
<evidence type="ECO:0000313" key="2">
    <source>
        <dbReference type="EMBL" id="QDO94907.1"/>
    </source>
</evidence>
<proteinExistence type="predicted"/>